<evidence type="ECO:0000313" key="1">
    <source>
        <dbReference type="EMBL" id="EYU17017.1"/>
    </source>
</evidence>
<reference evidence="1 2" key="1">
    <citation type="submission" date="2014-03" db="EMBL/GenBank/DDBJ databases">
        <title>Draft Genome of Photorhabdus luminescens BA1, an Egyptian Isolate.</title>
        <authorList>
            <person name="Ghazal S."/>
            <person name="Hurst S.G.IV."/>
            <person name="Morris K."/>
            <person name="Thomas K."/>
            <person name="Tisa L.S."/>
        </authorList>
    </citation>
    <scope>NUCLEOTIDE SEQUENCE [LARGE SCALE GENOMIC DNA]</scope>
    <source>
        <strain evidence="1 2">BA1</strain>
    </source>
</reference>
<accession>A0A022PLP5</accession>
<protein>
    <submittedName>
        <fullName evidence="1">Uncharacterized protein</fullName>
    </submittedName>
</protein>
<comment type="caution">
    <text evidence="1">The sequence shown here is derived from an EMBL/GenBank/DDBJ whole genome shotgun (WGS) entry which is preliminary data.</text>
</comment>
<gene>
    <name evidence="1" type="ORF">BA1DRAFT_00306</name>
</gene>
<name>A0A022PLP5_9GAMM</name>
<sequence>MGGTLKLDAFGAVHDISFFHRTDIPRDIRRILINSVSVSVPITSTIRNNRKQPLNFAHFLSDKQS</sequence>
<dbReference type="Proteomes" id="UP000023464">
    <property type="component" value="Unassembled WGS sequence"/>
</dbReference>
<dbReference type="EMBL" id="JFGV01000003">
    <property type="protein sequence ID" value="EYU17017.1"/>
    <property type="molecule type" value="Genomic_DNA"/>
</dbReference>
<proteinExistence type="predicted"/>
<dbReference type="AlphaFoldDB" id="A0A022PLP5"/>
<organism evidence="1 2">
    <name type="scientific">Photorhabdus aegyptia</name>
    <dbReference type="NCBI Taxonomy" id="2805098"/>
    <lineage>
        <taxon>Bacteria</taxon>
        <taxon>Pseudomonadati</taxon>
        <taxon>Pseudomonadota</taxon>
        <taxon>Gammaproteobacteria</taxon>
        <taxon>Enterobacterales</taxon>
        <taxon>Morganellaceae</taxon>
        <taxon>Photorhabdus</taxon>
    </lineage>
</organism>
<evidence type="ECO:0000313" key="2">
    <source>
        <dbReference type="Proteomes" id="UP000023464"/>
    </source>
</evidence>
<keyword evidence="2" id="KW-1185">Reference proteome</keyword>